<evidence type="ECO:0000256" key="1">
    <source>
        <dbReference type="ARBA" id="ARBA00004141"/>
    </source>
</evidence>
<dbReference type="CDD" id="cd03263">
    <property type="entry name" value="ABC_subfamily_A"/>
    <property type="match status" value="1"/>
</dbReference>
<keyword evidence="3 8" id="KW-0812">Transmembrane</keyword>
<protein>
    <submittedName>
        <fullName evidence="10">ABC transporter A family member 7</fullName>
    </submittedName>
</protein>
<keyword evidence="6 8" id="KW-1133">Transmembrane helix</keyword>
<evidence type="ECO:0000259" key="9">
    <source>
        <dbReference type="PROSITE" id="PS50893"/>
    </source>
</evidence>
<dbReference type="SMART" id="SM00382">
    <property type="entry name" value="AAA"/>
    <property type="match status" value="1"/>
</dbReference>
<sequence>ANALLRKNLTFQKRNLKTNVGIVAFPVMLCVILVVLQGVIDHELDKPEYRCGCTCPSGGGACVCGPQHSTLDQVGTCAIPRPPRWPALLQVPAPETRAVRTYGDGDGDLPDPACRQSRSCPAALLLTGRNRSLAQEPAFVSDRPLYLIQPQCLPSFNLSVSVDIDNFPIQLDVECVQGLSLWRNSSSAINGDLYKGYRQGNTARETNEFLTAYDFLDTSENGFNVNIWYNSTYKNDTGYVSIALLRVPRSLNAASSAFLKLFKGDGLAMQLEYEKEMPKPATKSRFDFSSLLGALFFTWIIELLFPVILTYLVYEKQQKLKLMMKMHGLKDGPYWMISYAYFFCLSALYMICFVIFGSVVGLKFFKLNDYGIQVVFYFIYINLQIALAFLAATFFSSVKTATGGWIIVIELVPGFSLWRGLYEFAQYAFMGNNMGTSGMQWKDLSDPINGMKNVMIVMTVEWVVLLPLAYYLDQASSLGGGMRKDPLFFLRYFQKKRSLSWRRPSLASQGSKVAVDMEKPDVAQEREVVEQLLAESGGTSHAIVCDNLKKVYPGRDGNPDKLAVRGLALALPQGQCFGMLGPNGAGKTSFINMMIGLITPSSGTAYVQGLDIRTSMDEIYTSMGVCPQHDLLWETLTGREHLLFYGRLKNLKGGALMQVNQVCFMAREYILYSSKCTTKHLFTPMNVVGSNNCIFQAVEESLKSVNLFHGGVGDKQVGKYSGGMKRRLSVAISLIGDPKVVYMDEPSTGLDPASRNNLWNVVKRAKRDRAIILTTHSMEEAEVLCDRLGIFVDGSFQCLGNPTELKARYGGSYVFTMTTSSDEEAEVESLVRRLSPSANKIYHISGTQKFELSKQEVRIADVFRAVESAKSKLKIYAWGLADTTLEDVFIKVAKEAQSFNVLSSKCTTKHLFTPMNVVGSNNCIFQAVEESLKSVNLFHGGVGDKQVGKYSGGMKRRLSVAISLIGDPKVVYMDEPSTGLDPASRNNLWNVVKRAKRDRAIILTTHSMEEAEVLCDRLGIFVDGSFQCLGNPTELKARYGGSYVFTMTTSSDEEAEVESLVRRLSPSANKIYHISGTQKFELSKQEVRIADVFQAVESAKSKLKIHAWGLADTTLEDVFIKVAKEAQSFNVL</sequence>
<dbReference type="InterPro" id="IPR003593">
    <property type="entry name" value="AAA+_ATPase"/>
</dbReference>
<dbReference type="InterPro" id="IPR013525">
    <property type="entry name" value="ABC2_TM"/>
</dbReference>
<dbReference type="Gene3D" id="3.40.50.300">
    <property type="entry name" value="P-loop containing nucleotide triphosphate hydrolases"/>
    <property type="match status" value="2"/>
</dbReference>
<dbReference type="InterPro" id="IPR027417">
    <property type="entry name" value="P-loop_NTPase"/>
</dbReference>
<dbReference type="SUPFAM" id="SSF52540">
    <property type="entry name" value="P-loop containing nucleoside triphosphate hydrolases"/>
    <property type="match status" value="2"/>
</dbReference>
<dbReference type="GO" id="GO:0140359">
    <property type="term" value="F:ABC-type transporter activity"/>
    <property type="evidence" value="ECO:0007669"/>
    <property type="project" value="InterPro"/>
</dbReference>
<evidence type="ECO:0000256" key="8">
    <source>
        <dbReference type="SAM" id="Phobius"/>
    </source>
</evidence>
<dbReference type="PANTHER" id="PTHR19229:SF154">
    <property type="entry name" value="ABC TRANSPORTER A FAMILY MEMBER 3-RELATED"/>
    <property type="match status" value="1"/>
</dbReference>
<evidence type="ECO:0000256" key="2">
    <source>
        <dbReference type="ARBA" id="ARBA00008526"/>
    </source>
</evidence>
<dbReference type="InterPro" id="IPR003959">
    <property type="entry name" value="ATPase_AAA_core"/>
</dbReference>
<comment type="caution">
    <text evidence="10">The sequence shown here is derived from an EMBL/GenBank/DDBJ whole genome shotgun (WGS) entry which is preliminary data.</text>
</comment>
<dbReference type="InterPro" id="IPR026082">
    <property type="entry name" value="ABCA"/>
</dbReference>
<evidence type="ECO:0000256" key="5">
    <source>
        <dbReference type="ARBA" id="ARBA00022840"/>
    </source>
</evidence>
<evidence type="ECO:0000256" key="6">
    <source>
        <dbReference type="ARBA" id="ARBA00022989"/>
    </source>
</evidence>
<dbReference type="PANTHER" id="PTHR19229">
    <property type="entry name" value="ATP-BINDING CASSETTE TRANSPORTER SUBFAMILY A ABCA"/>
    <property type="match status" value="1"/>
</dbReference>
<dbReference type="GO" id="GO:0005524">
    <property type="term" value="F:ATP binding"/>
    <property type="evidence" value="ECO:0007669"/>
    <property type="project" value="UniProtKB-KW"/>
</dbReference>
<dbReference type="GO" id="GO:0016887">
    <property type="term" value="F:ATP hydrolysis activity"/>
    <property type="evidence" value="ECO:0007669"/>
    <property type="project" value="InterPro"/>
</dbReference>
<dbReference type="Pfam" id="PF24526">
    <property type="entry name" value="ABCA12_C"/>
    <property type="match status" value="2"/>
</dbReference>
<feature type="transmembrane region" description="Helical" evidence="8">
    <location>
        <begin position="334"/>
        <end position="362"/>
    </location>
</feature>
<accession>A0A199ULD8</accession>
<evidence type="ECO:0000313" key="11">
    <source>
        <dbReference type="Proteomes" id="UP000092600"/>
    </source>
</evidence>
<feature type="transmembrane region" description="Helical" evidence="8">
    <location>
        <begin position="20"/>
        <end position="40"/>
    </location>
</feature>
<dbReference type="PROSITE" id="PS50893">
    <property type="entry name" value="ABC_TRANSPORTER_2"/>
    <property type="match status" value="2"/>
</dbReference>
<keyword evidence="5" id="KW-0067">ATP-binding</keyword>
<feature type="domain" description="ABC transporter" evidence="9">
    <location>
        <begin position="543"/>
        <end position="818"/>
    </location>
</feature>
<dbReference type="InterPro" id="IPR003439">
    <property type="entry name" value="ABC_transporter-like_ATP-bd"/>
</dbReference>
<feature type="domain" description="ABC transporter" evidence="9">
    <location>
        <begin position="825"/>
        <end position="1048"/>
    </location>
</feature>
<proteinExistence type="inferred from homology"/>
<name>A0A199ULD8_ANACO</name>
<feature type="transmembrane region" description="Helical" evidence="8">
    <location>
        <begin position="402"/>
        <end position="422"/>
    </location>
</feature>
<dbReference type="Pfam" id="PF13304">
    <property type="entry name" value="AAA_21"/>
    <property type="match status" value="1"/>
</dbReference>
<reference evidence="10 11" key="1">
    <citation type="journal article" date="2016" name="DNA Res.">
        <title>The draft genome of MD-2 pineapple using hybrid error correction of long reads.</title>
        <authorList>
            <person name="Redwan R.M."/>
            <person name="Saidin A."/>
            <person name="Kumar S.V."/>
        </authorList>
    </citation>
    <scope>NUCLEOTIDE SEQUENCE [LARGE SCALE GENOMIC DNA]</scope>
    <source>
        <strain evidence="11">cv. MD2</strain>
        <tissue evidence="10">Leaf</tissue>
    </source>
</reference>
<comment type="similarity">
    <text evidence="2">Belongs to the ABC transporter superfamily. ABCA family. CPR flippase (TC 3.A.1.211) subfamily.</text>
</comment>
<feature type="transmembrane region" description="Helical" evidence="8">
    <location>
        <begin position="291"/>
        <end position="314"/>
    </location>
</feature>
<dbReference type="Pfam" id="PF12698">
    <property type="entry name" value="ABC2_membrane_3"/>
    <property type="match status" value="1"/>
</dbReference>
<feature type="non-terminal residue" evidence="10">
    <location>
        <position position="1"/>
    </location>
</feature>
<dbReference type="PROSITE" id="PS00211">
    <property type="entry name" value="ABC_TRANSPORTER_1"/>
    <property type="match status" value="2"/>
</dbReference>
<dbReference type="GO" id="GO:0005319">
    <property type="term" value="F:lipid transporter activity"/>
    <property type="evidence" value="ECO:0007669"/>
    <property type="project" value="TreeGrafter"/>
</dbReference>
<dbReference type="InterPro" id="IPR017871">
    <property type="entry name" value="ABC_transporter-like_CS"/>
</dbReference>
<comment type="subcellular location">
    <subcellularLocation>
        <location evidence="1">Membrane</location>
        <topology evidence="1">Multi-pass membrane protein</topology>
    </subcellularLocation>
</comment>
<feature type="non-terminal residue" evidence="10">
    <location>
        <position position="1132"/>
    </location>
</feature>
<dbReference type="AlphaFoldDB" id="A0A199ULD8"/>
<evidence type="ECO:0000256" key="7">
    <source>
        <dbReference type="ARBA" id="ARBA00023136"/>
    </source>
</evidence>
<dbReference type="FunFam" id="3.40.50.300:FF:005415">
    <property type="entry name" value="ABC transporter A family member 7"/>
    <property type="match status" value="2"/>
</dbReference>
<feature type="transmembrane region" description="Helical" evidence="8">
    <location>
        <begin position="374"/>
        <end position="396"/>
    </location>
</feature>
<keyword evidence="4" id="KW-0547">Nucleotide-binding</keyword>
<organism evidence="10 11">
    <name type="scientific">Ananas comosus</name>
    <name type="common">Pineapple</name>
    <name type="synonym">Ananas ananas</name>
    <dbReference type="NCBI Taxonomy" id="4615"/>
    <lineage>
        <taxon>Eukaryota</taxon>
        <taxon>Viridiplantae</taxon>
        <taxon>Streptophyta</taxon>
        <taxon>Embryophyta</taxon>
        <taxon>Tracheophyta</taxon>
        <taxon>Spermatophyta</taxon>
        <taxon>Magnoliopsida</taxon>
        <taxon>Liliopsida</taxon>
        <taxon>Poales</taxon>
        <taxon>Bromeliaceae</taxon>
        <taxon>Bromelioideae</taxon>
        <taxon>Ananas</taxon>
    </lineage>
</organism>
<gene>
    <name evidence="10" type="ORF">ACMD2_05135</name>
</gene>
<dbReference type="EMBL" id="LSRQ01006999">
    <property type="protein sequence ID" value="OAY65390.1"/>
    <property type="molecule type" value="Genomic_DNA"/>
</dbReference>
<keyword evidence="7 8" id="KW-0472">Membrane</keyword>
<dbReference type="GO" id="GO:0016020">
    <property type="term" value="C:membrane"/>
    <property type="evidence" value="ECO:0007669"/>
    <property type="project" value="UniProtKB-SubCell"/>
</dbReference>
<evidence type="ECO:0000256" key="4">
    <source>
        <dbReference type="ARBA" id="ARBA00022741"/>
    </source>
</evidence>
<evidence type="ECO:0000256" key="3">
    <source>
        <dbReference type="ARBA" id="ARBA00022692"/>
    </source>
</evidence>
<dbReference type="Proteomes" id="UP000092600">
    <property type="component" value="Unassembled WGS sequence"/>
</dbReference>
<evidence type="ECO:0000313" key="10">
    <source>
        <dbReference type="EMBL" id="OAY65390.1"/>
    </source>
</evidence>
<dbReference type="Pfam" id="PF00005">
    <property type="entry name" value="ABC_tran"/>
    <property type="match status" value="1"/>
</dbReference>
<dbReference type="STRING" id="4615.A0A199ULD8"/>